<sequence length="954" mass="110023">MKHYLSFCLLLLVLTTNQVHAQEKFLTLSGNVTDAGSHQPVIYANVQLKNGSIGTVANTAGKFIFKIAEKFWGDTLLISCIGYKTITMPLPQGNLQDIEIRMEPSVYLLPVVAVNVRSGLGILKQMISSIPDNYDTADVRLTAFYRENIRLEADTINFNESVLDIYKTYRTGRDYKDQIHILKGRRKKVDWSKDPQLYNWIGNITNTAYSSLNEDLQKYLDAKHNILNERNFRYYTCDYTETVREGDRNLLVLSLHPKEDSRKALVRAKIYVDEATMALVRCEMQTTPAGNDYLNSHQKGGIGYAIMSKIVKASFDFTNISMVITYKKYGNKTYLSTVQRHWDFLLNSKKRGMKDVPWSGDFYLLITDVNKDNLQRFATGVSSDKSSMNNEIGNNYDPAFWENYNILLPVMQDSVKQKKDTVQPAVKVIHVSNRQNGFTRADTLRGMLSPLRSCYDVSFYHLDVDVNLENKSIAGSNKIRFKVVTPFSLMQIDLYANMRIQKILYGDQPLSFTREEDAVFVRFPRTLSAGSEETITVYYDGIPQVPDLKIPMHGGVLWDKDEEGNPWAQVVCQGSGASLWWPNKDHLSDEPDSMRIWITIPNGFTEISNGRLQKKTPIGNDKTRYEWLVTYPINNYNATFCIGKYANFKDVYISGQDTLTLDYYAMPYNLERAKTMFAQVKPMLACFEQHFGKYPFPRDGFTLLESPYPMEHQSSVCIGKIKEGMRLDYTPLLWHESAHEWWGNAISCKDIADMWIHEAFATYAESIMMECSDHKAMGLAYLNAQKDQVNNREPVTGVYNVNHIHYEIGDMYTKGSLLLNTFRAVLDNDTLWFALLKDIQQHFRYQTLSSDDLVNYISHRTGKDYTWFFEQYLKYTNLPKLEISLKEKGNNLQLTYRWLADVPGFRMPVKVTLAPEQFGFIYPTTTWQTIILKQMKEDDFEVDEDHFYIQVAEV</sequence>
<feature type="chain" id="PRO_5011557596" evidence="1">
    <location>
        <begin position="22"/>
        <end position="954"/>
    </location>
</feature>
<dbReference type="OrthoDB" id="100605at2"/>
<dbReference type="InterPro" id="IPR027268">
    <property type="entry name" value="Peptidase_M4/M1_CTD_sf"/>
</dbReference>
<evidence type="ECO:0000256" key="1">
    <source>
        <dbReference type="SAM" id="SignalP"/>
    </source>
</evidence>
<feature type="domain" description="Peptidase M1 membrane alanine aminopeptidase" evidence="2">
    <location>
        <begin position="730"/>
        <end position="872"/>
    </location>
</feature>
<dbReference type="EMBL" id="FNBN01000011">
    <property type="protein sequence ID" value="SDH36956.1"/>
    <property type="molecule type" value="Genomic_DNA"/>
</dbReference>
<protein>
    <submittedName>
        <fullName evidence="3">CarboxypepD_reg-like domain-containing protein</fullName>
    </submittedName>
</protein>
<reference evidence="3 4" key="1">
    <citation type="submission" date="2016-10" db="EMBL/GenBank/DDBJ databases">
        <authorList>
            <person name="de Groot N.N."/>
        </authorList>
    </citation>
    <scope>NUCLEOTIDE SEQUENCE [LARGE SCALE GENOMIC DNA]</scope>
    <source>
        <strain evidence="3 4">DSM 527</strain>
    </source>
</reference>
<dbReference type="PANTHER" id="PTHR11533:SF174">
    <property type="entry name" value="PUROMYCIN-SENSITIVE AMINOPEPTIDASE-RELATED"/>
    <property type="match status" value="1"/>
</dbReference>
<dbReference type="Gene3D" id="1.10.390.10">
    <property type="entry name" value="Neutral Protease Domain 2"/>
    <property type="match status" value="1"/>
</dbReference>
<dbReference type="GO" id="GO:0005615">
    <property type="term" value="C:extracellular space"/>
    <property type="evidence" value="ECO:0007669"/>
    <property type="project" value="TreeGrafter"/>
</dbReference>
<dbReference type="GO" id="GO:0042277">
    <property type="term" value="F:peptide binding"/>
    <property type="evidence" value="ECO:0007669"/>
    <property type="project" value="TreeGrafter"/>
</dbReference>
<dbReference type="GO" id="GO:0043171">
    <property type="term" value="P:peptide catabolic process"/>
    <property type="evidence" value="ECO:0007669"/>
    <property type="project" value="TreeGrafter"/>
</dbReference>
<dbReference type="InterPro" id="IPR014782">
    <property type="entry name" value="Peptidase_M1_dom"/>
</dbReference>
<keyword evidence="1" id="KW-0732">Signal</keyword>
<dbReference type="GO" id="GO:0008270">
    <property type="term" value="F:zinc ion binding"/>
    <property type="evidence" value="ECO:0007669"/>
    <property type="project" value="InterPro"/>
</dbReference>
<name>A0A1G8BUH9_CHIFI</name>
<dbReference type="SUPFAM" id="SSF55486">
    <property type="entry name" value="Metalloproteases ('zincins'), catalytic domain"/>
    <property type="match status" value="1"/>
</dbReference>
<dbReference type="Proteomes" id="UP000199045">
    <property type="component" value="Unassembled WGS sequence"/>
</dbReference>
<accession>A0A1G8BUH9</accession>
<dbReference type="CDD" id="cd09603">
    <property type="entry name" value="M1_APN_like"/>
    <property type="match status" value="1"/>
</dbReference>
<dbReference type="SUPFAM" id="SSF63737">
    <property type="entry name" value="Leukotriene A4 hydrolase N-terminal domain"/>
    <property type="match status" value="1"/>
</dbReference>
<proteinExistence type="predicted"/>
<dbReference type="InterPro" id="IPR008969">
    <property type="entry name" value="CarboxyPept-like_regulatory"/>
</dbReference>
<dbReference type="GO" id="GO:0070006">
    <property type="term" value="F:metalloaminopeptidase activity"/>
    <property type="evidence" value="ECO:0007669"/>
    <property type="project" value="TreeGrafter"/>
</dbReference>
<organism evidence="3 4">
    <name type="scientific">Chitinophaga filiformis</name>
    <name type="common">Myxococcus filiformis</name>
    <name type="synonym">Flexibacter filiformis</name>
    <dbReference type="NCBI Taxonomy" id="104663"/>
    <lineage>
        <taxon>Bacteria</taxon>
        <taxon>Pseudomonadati</taxon>
        <taxon>Bacteroidota</taxon>
        <taxon>Chitinophagia</taxon>
        <taxon>Chitinophagales</taxon>
        <taxon>Chitinophagaceae</taxon>
        <taxon>Chitinophaga</taxon>
    </lineage>
</organism>
<evidence type="ECO:0000313" key="3">
    <source>
        <dbReference type="EMBL" id="SDH36956.1"/>
    </source>
</evidence>
<dbReference type="STRING" id="104663.SAMN04488121_111167"/>
<dbReference type="RefSeq" id="WP_089837907.1">
    <property type="nucleotide sequence ID" value="NZ_FNBN01000011.1"/>
</dbReference>
<evidence type="ECO:0000259" key="2">
    <source>
        <dbReference type="Pfam" id="PF01433"/>
    </source>
</evidence>
<gene>
    <name evidence="3" type="ORF">SAMN04488121_111167</name>
</gene>
<dbReference type="InterPro" id="IPR042097">
    <property type="entry name" value="Aminopeptidase_N-like_N_sf"/>
</dbReference>
<dbReference type="Gene3D" id="2.60.40.1730">
    <property type="entry name" value="tricorn interacting facor f3 domain"/>
    <property type="match status" value="1"/>
</dbReference>
<dbReference type="GO" id="GO:0016020">
    <property type="term" value="C:membrane"/>
    <property type="evidence" value="ECO:0007669"/>
    <property type="project" value="TreeGrafter"/>
</dbReference>
<dbReference type="Pfam" id="PF13715">
    <property type="entry name" value="CarbopepD_reg_2"/>
    <property type="match status" value="1"/>
</dbReference>
<dbReference type="SUPFAM" id="SSF49464">
    <property type="entry name" value="Carboxypeptidase regulatory domain-like"/>
    <property type="match status" value="1"/>
</dbReference>
<dbReference type="InterPro" id="IPR050344">
    <property type="entry name" value="Peptidase_M1_aminopeptidases"/>
</dbReference>
<dbReference type="Pfam" id="PF01433">
    <property type="entry name" value="Peptidase_M1"/>
    <property type="match status" value="1"/>
</dbReference>
<dbReference type="GO" id="GO:0005737">
    <property type="term" value="C:cytoplasm"/>
    <property type="evidence" value="ECO:0007669"/>
    <property type="project" value="TreeGrafter"/>
</dbReference>
<dbReference type="PANTHER" id="PTHR11533">
    <property type="entry name" value="PROTEASE M1 ZINC METALLOPROTEASE"/>
    <property type="match status" value="1"/>
</dbReference>
<dbReference type="AlphaFoldDB" id="A0A1G8BUH9"/>
<feature type="signal peptide" evidence="1">
    <location>
        <begin position="1"/>
        <end position="21"/>
    </location>
</feature>
<evidence type="ECO:0000313" key="4">
    <source>
        <dbReference type="Proteomes" id="UP000199045"/>
    </source>
</evidence>